<proteinExistence type="predicted"/>
<dbReference type="AlphaFoldDB" id="A0A699YZF6"/>
<evidence type="ECO:0000313" key="3">
    <source>
        <dbReference type="Proteomes" id="UP000485058"/>
    </source>
</evidence>
<dbReference type="EMBL" id="BLLF01000472">
    <property type="protein sequence ID" value="GFH12144.1"/>
    <property type="molecule type" value="Genomic_DNA"/>
</dbReference>
<feature type="region of interest" description="Disordered" evidence="1">
    <location>
        <begin position="1"/>
        <end position="59"/>
    </location>
</feature>
<evidence type="ECO:0000313" key="2">
    <source>
        <dbReference type="EMBL" id="GFH12144.1"/>
    </source>
</evidence>
<organism evidence="2 3">
    <name type="scientific">Haematococcus lacustris</name>
    <name type="common">Green alga</name>
    <name type="synonym">Haematococcus pluvialis</name>
    <dbReference type="NCBI Taxonomy" id="44745"/>
    <lineage>
        <taxon>Eukaryota</taxon>
        <taxon>Viridiplantae</taxon>
        <taxon>Chlorophyta</taxon>
        <taxon>core chlorophytes</taxon>
        <taxon>Chlorophyceae</taxon>
        <taxon>CS clade</taxon>
        <taxon>Chlamydomonadales</taxon>
        <taxon>Haematococcaceae</taxon>
        <taxon>Haematococcus</taxon>
    </lineage>
</organism>
<name>A0A699YZF6_HAELA</name>
<comment type="caution">
    <text evidence="2">The sequence shown here is derived from an EMBL/GenBank/DDBJ whole genome shotgun (WGS) entry which is preliminary data.</text>
</comment>
<sequence>MSLPRSSGTGLGTRHQLGTKSPQEGPVARPSDNHVQQVEAQQLSSLTRNARERLPKRPALPAIERIPVTAGNACSFT</sequence>
<protein>
    <submittedName>
        <fullName evidence="2">Uncharacterized protein</fullName>
    </submittedName>
</protein>
<dbReference type="Proteomes" id="UP000485058">
    <property type="component" value="Unassembled WGS sequence"/>
</dbReference>
<evidence type="ECO:0000256" key="1">
    <source>
        <dbReference type="SAM" id="MobiDB-lite"/>
    </source>
</evidence>
<reference evidence="2 3" key="1">
    <citation type="submission" date="2020-02" db="EMBL/GenBank/DDBJ databases">
        <title>Draft genome sequence of Haematococcus lacustris strain NIES-144.</title>
        <authorList>
            <person name="Morimoto D."/>
            <person name="Nakagawa S."/>
            <person name="Yoshida T."/>
            <person name="Sawayama S."/>
        </authorList>
    </citation>
    <scope>NUCLEOTIDE SEQUENCE [LARGE SCALE GENOMIC DNA]</scope>
    <source>
        <strain evidence="2 3">NIES-144</strain>
    </source>
</reference>
<accession>A0A699YZF6</accession>
<keyword evidence="3" id="KW-1185">Reference proteome</keyword>
<gene>
    <name evidence="2" type="ORF">HaLaN_07779</name>
</gene>
<feature type="compositionally biased region" description="Polar residues" evidence="1">
    <location>
        <begin position="33"/>
        <end position="48"/>
    </location>
</feature>